<dbReference type="Proteomes" id="UP001174909">
    <property type="component" value="Unassembled WGS sequence"/>
</dbReference>
<sequence>MERNLALLFSQTNVLSSAIADSSYHGSVLPQLRVSGEPLQLSVFEEEQIKDIVFPADLRFSVPVNLRDSKKAYLTLLESEEDVDEDDAGGILQSWGLANLYTGPGPPSPTPKESDTAADDETTTERRAET</sequence>
<organism evidence="2 3">
    <name type="scientific">Geodia barretti</name>
    <name type="common">Barrett's horny sponge</name>
    <dbReference type="NCBI Taxonomy" id="519541"/>
    <lineage>
        <taxon>Eukaryota</taxon>
        <taxon>Metazoa</taxon>
        <taxon>Porifera</taxon>
        <taxon>Demospongiae</taxon>
        <taxon>Heteroscleromorpha</taxon>
        <taxon>Tetractinellida</taxon>
        <taxon>Astrophorina</taxon>
        <taxon>Geodiidae</taxon>
        <taxon>Geodia</taxon>
    </lineage>
</organism>
<dbReference type="AlphaFoldDB" id="A0AA35RNU5"/>
<evidence type="ECO:0000256" key="1">
    <source>
        <dbReference type="SAM" id="MobiDB-lite"/>
    </source>
</evidence>
<dbReference type="EMBL" id="CASHTH010001364">
    <property type="protein sequence ID" value="CAI8014479.1"/>
    <property type="molecule type" value="Genomic_DNA"/>
</dbReference>
<evidence type="ECO:0000313" key="3">
    <source>
        <dbReference type="Proteomes" id="UP001174909"/>
    </source>
</evidence>
<proteinExistence type="predicted"/>
<evidence type="ECO:0000313" key="2">
    <source>
        <dbReference type="EMBL" id="CAI8014479.1"/>
    </source>
</evidence>
<protein>
    <submittedName>
        <fullName evidence="2">Uncharacterized protein</fullName>
    </submittedName>
</protein>
<name>A0AA35RNU5_GEOBA</name>
<reference evidence="2" key="1">
    <citation type="submission" date="2023-03" db="EMBL/GenBank/DDBJ databases">
        <authorList>
            <person name="Steffen K."/>
            <person name="Cardenas P."/>
        </authorList>
    </citation>
    <scope>NUCLEOTIDE SEQUENCE</scope>
</reference>
<feature type="region of interest" description="Disordered" evidence="1">
    <location>
        <begin position="98"/>
        <end position="130"/>
    </location>
</feature>
<comment type="caution">
    <text evidence="2">The sequence shown here is derived from an EMBL/GenBank/DDBJ whole genome shotgun (WGS) entry which is preliminary data.</text>
</comment>
<accession>A0AA35RNU5</accession>
<keyword evidence="3" id="KW-1185">Reference proteome</keyword>
<gene>
    <name evidence="2" type="ORF">GBAR_LOCUS9037</name>
</gene>